<dbReference type="GO" id="GO:0009507">
    <property type="term" value="C:chloroplast"/>
    <property type="evidence" value="ECO:0007669"/>
    <property type="project" value="UniProtKB-SubCell"/>
</dbReference>
<dbReference type="GO" id="GO:1990904">
    <property type="term" value="C:ribonucleoprotein complex"/>
    <property type="evidence" value="ECO:0007669"/>
    <property type="project" value="UniProtKB-KW"/>
</dbReference>
<dbReference type="PIRSF" id="PIRSF002131">
    <property type="entry name" value="Ribosomal_S11"/>
    <property type="match status" value="1"/>
</dbReference>
<dbReference type="SUPFAM" id="SSF53137">
    <property type="entry name" value="Translational machinery components"/>
    <property type="match status" value="1"/>
</dbReference>
<gene>
    <name evidence="5" type="primary">rps11</name>
</gene>
<evidence type="ECO:0000256" key="2">
    <source>
        <dbReference type="ARBA" id="ARBA00006194"/>
    </source>
</evidence>
<comment type="similarity">
    <text evidence="2">Belongs to the universal ribosomal protein uS11 family.</text>
</comment>
<evidence type="ECO:0000256" key="1">
    <source>
        <dbReference type="ARBA" id="ARBA00004229"/>
    </source>
</evidence>
<sequence length="130" mass="15515">MNLNKIKKYKELNFFIISSQKNIFISLIDTKNNFLLKTYSFGNFNFKNNQRKNTQIAIQTILSKAILYIISKNYTFINIILKGTFYLKRKLILNILILYLYKYKYLKILSIKDKTSFPFNGCKLKNKSKK</sequence>
<keyword evidence="3 5" id="KW-0689">Ribosomal protein</keyword>
<dbReference type="InterPro" id="IPR001971">
    <property type="entry name" value="Ribosomal_uS11"/>
</dbReference>
<organism evidence="5">
    <name type="scientific">Nephromyces sp. ex Molgula occidentalis</name>
    <dbReference type="NCBI Taxonomy" id="2544991"/>
    <lineage>
        <taxon>Eukaryota</taxon>
        <taxon>Sar</taxon>
        <taxon>Alveolata</taxon>
        <taxon>Apicomplexa</taxon>
        <taxon>Aconoidasida</taxon>
        <taxon>Nephromycida</taxon>
        <taxon>Nephromyces</taxon>
    </lineage>
</organism>
<evidence type="ECO:0000256" key="4">
    <source>
        <dbReference type="ARBA" id="ARBA00023274"/>
    </source>
</evidence>
<dbReference type="AlphaFoldDB" id="A0A5C1H983"/>
<comment type="subcellular location">
    <subcellularLocation>
        <location evidence="1">Plastid</location>
        <location evidence="1">Chloroplast</location>
    </subcellularLocation>
</comment>
<name>A0A5C1H983_9APIC</name>
<keyword evidence="4" id="KW-0687">Ribonucleoprotein</keyword>
<dbReference type="Gene3D" id="3.30.420.80">
    <property type="entry name" value="Ribosomal protein S11"/>
    <property type="match status" value="1"/>
</dbReference>
<reference evidence="5" key="1">
    <citation type="journal article" date="2019" name="Genome Biol. Evol.">
        <title>Nephromyces represents a diverse and novel lineage of the Apicomplexa that has retained apicoplasts.</title>
        <authorList>
            <person name="Munoz-Gomez S.A."/>
            <person name="Durnin K."/>
            <person name="Eme L."/>
            <person name="Paight C."/>
            <person name="Lane C.E."/>
            <person name="Saffo M.B."/>
            <person name="Slamovits C.H."/>
        </authorList>
    </citation>
    <scope>NUCLEOTIDE SEQUENCE</scope>
    <source>
        <strain evidence="5">678</strain>
    </source>
</reference>
<evidence type="ECO:0000256" key="3">
    <source>
        <dbReference type="ARBA" id="ARBA00022980"/>
    </source>
</evidence>
<dbReference type="InterPro" id="IPR036967">
    <property type="entry name" value="Ribosomal_uS11_sf"/>
</dbReference>
<proteinExistence type="inferred from homology"/>
<protein>
    <submittedName>
        <fullName evidence="5">30S ribosomal protein S11</fullName>
    </submittedName>
</protein>
<dbReference type="GO" id="GO:0006412">
    <property type="term" value="P:translation"/>
    <property type="evidence" value="ECO:0007669"/>
    <property type="project" value="InterPro"/>
</dbReference>
<dbReference type="EMBL" id="MK573207">
    <property type="protein sequence ID" value="QEM01796.1"/>
    <property type="molecule type" value="Genomic_DNA"/>
</dbReference>
<evidence type="ECO:0000313" key="5">
    <source>
        <dbReference type="EMBL" id="QEM01796.1"/>
    </source>
</evidence>
<dbReference type="GO" id="GO:0003735">
    <property type="term" value="F:structural constituent of ribosome"/>
    <property type="evidence" value="ECO:0007669"/>
    <property type="project" value="InterPro"/>
</dbReference>
<accession>A0A5C1H983</accession>
<dbReference type="GO" id="GO:0005840">
    <property type="term" value="C:ribosome"/>
    <property type="evidence" value="ECO:0007669"/>
    <property type="project" value="UniProtKB-KW"/>
</dbReference>